<dbReference type="Proteomes" id="UP000321393">
    <property type="component" value="Unassembled WGS sequence"/>
</dbReference>
<comment type="caution">
    <text evidence="1">The sequence shown here is derived from an EMBL/GenBank/DDBJ whole genome shotgun (WGS) entry which is preliminary data.</text>
</comment>
<evidence type="ECO:0000313" key="3">
    <source>
        <dbReference type="Proteomes" id="UP000321393"/>
    </source>
</evidence>
<dbReference type="AlphaFoldDB" id="A0A5A7V1Q5"/>
<dbReference type="EMBL" id="SSTD01012919">
    <property type="protein sequence ID" value="TYK08172.1"/>
    <property type="molecule type" value="Genomic_DNA"/>
</dbReference>
<name>A0A5A7V1Q5_CUCMM</name>
<gene>
    <name evidence="2" type="ORF">E5676_scaffold886G00630</name>
    <name evidence="1" type="ORF">E6C27_scaffold54G00750</name>
</gene>
<organism evidence="1 3">
    <name type="scientific">Cucumis melo var. makuwa</name>
    <name type="common">Oriental melon</name>
    <dbReference type="NCBI Taxonomy" id="1194695"/>
    <lineage>
        <taxon>Eukaryota</taxon>
        <taxon>Viridiplantae</taxon>
        <taxon>Streptophyta</taxon>
        <taxon>Embryophyta</taxon>
        <taxon>Tracheophyta</taxon>
        <taxon>Spermatophyta</taxon>
        <taxon>Magnoliopsida</taxon>
        <taxon>eudicotyledons</taxon>
        <taxon>Gunneridae</taxon>
        <taxon>Pentapetalae</taxon>
        <taxon>rosids</taxon>
        <taxon>fabids</taxon>
        <taxon>Cucurbitales</taxon>
        <taxon>Cucurbitaceae</taxon>
        <taxon>Benincaseae</taxon>
        <taxon>Cucumis</taxon>
    </lineage>
</organism>
<accession>A0A5A7V1Q5</accession>
<evidence type="ECO:0000313" key="2">
    <source>
        <dbReference type="EMBL" id="TYK08172.1"/>
    </source>
</evidence>
<protein>
    <submittedName>
        <fullName evidence="1">Chromo domain-containing protein</fullName>
    </submittedName>
</protein>
<dbReference type="PANTHER" id="PTHR46148:SF60">
    <property type="entry name" value="CHROMO DOMAIN-CONTAINING PROTEIN"/>
    <property type="match status" value="1"/>
</dbReference>
<evidence type="ECO:0000313" key="4">
    <source>
        <dbReference type="Proteomes" id="UP000321947"/>
    </source>
</evidence>
<proteinExistence type="predicted"/>
<dbReference type="PANTHER" id="PTHR46148">
    <property type="entry name" value="CHROMO DOMAIN-CONTAINING PROTEIN"/>
    <property type="match status" value="1"/>
</dbReference>
<dbReference type="Proteomes" id="UP000321947">
    <property type="component" value="Unassembled WGS sequence"/>
</dbReference>
<dbReference type="EMBL" id="SSTE01006004">
    <property type="protein sequence ID" value="KAA0059641.1"/>
    <property type="molecule type" value="Genomic_DNA"/>
</dbReference>
<reference evidence="3 4" key="1">
    <citation type="submission" date="2019-08" db="EMBL/GenBank/DDBJ databases">
        <title>Draft genome sequences of two oriental melons (Cucumis melo L. var makuwa).</title>
        <authorList>
            <person name="Kwon S.-Y."/>
        </authorList>
    </citation>
    <scope>NUCLEOTIDE SEQUENCE [LARGE SCALE GENOMIC DNA]</scope>
    <source>
        <strain evidence="4">cv. Chang Bougi</strain>
        <strain evidence="3">cv. SW 3</strain>
        <tissue evidence="1">Leaf</tissue>
    </source>
</reference>
<dbReference type="OrthoDB" id="1633836at2759"/>
<sequence>MMCFMYQCYLSTFPNPSHILEAKPVHLEDNLSYEEEPIQILDKKEKVLKNKVIPLAKVLWRNHTAEEATWETEQAMKARYPQLFT</sequence>
<evidence type="ECO:0000313" key="1">
    <source>
        <dbReference type="EMBL" id="KAA0059641.1"/>
    </source>
</evidence>